<dbReference type="RefSeq" id="WP_038411499.1">
    <property type="nucleotide sequence ID" value="NZ_CP009455.1"/>
</dbReference>
<dbReference type="OrthoDB" id="9814125at2"/>
<dbReference type="InterPro" id="IPR020449">
    <property type="entry name" value="Tscrpt_reg_AraC-type_HTH"/>
</dbReference>
<sequence length="289" mass="33077">MLAANGVPVFKLYGETSWPTPDLIHCESIPERSRLHDWTIKTHRHGDLAQLLYVQAGQAHVVVDDVERQVGGGALQVVPVMSIHGFSFSEDVQGYVISLAKPILERFAPLLEGKPMAQAECYWADDDRRYLDGLFAQLTEEYTQRRPERDLLLQSVICALLVWLSRRSRQRAQHIAKPRERGQQHLDTLTQLIERHFREHQQIEHYAQQIGVSVAHLNALCRQLTGQSALQQVNQRVVLEAKRNLIYTSMTIGQVADSLGFAEQAYFSRFFKRATGLTPKEFRLQRPEV</sequence>
<dbReference type="PANTHER" id="PTHR43280">
    <property type="entry name" value="ARAC-FAMILY TRANSCRIPTIONAL REGULATOR"/>
    <property type="match status" value="1"/>
</dbReference>
<dbReference type="SUPFAM" id="SSF46689">
    <property type="entry name" value="Homeodomain-like"/>
    <property type="match status" value="1"/>
</dbReference>
<dbReference type="GO" id="GO:0043565">
    <property type="term" value="F:sequence-specific DNA binding"/>
    <property type="evidence" value="ECO:0007669"/>
    <property type="project" value="InterPro"/>
</dbReference>
<dbReference type="InterPro" id="IPR009057">
    <property type="entry name" value="Homeodomain-like_sf"/>
</dbReference>
<reference evidence="6 7" key="1">
    <citation type="submission" date="2014-09" db="EMBL/GenBank/DDBJ databases">
        <authorList>
            <person name="Chan K.-G."/>
        </authorList>
    </citation>
    <scope>NUCLEOTIDE SEQUENCE [LARGE SCALE GENOMIC DNA]</scope>
    <source>
        <strain evidence="6 7">ND07</strain>
    </source>
</reference>
<dbReference type="PRINTS" id="PR00032">
    <property type="entry name" value="HTHARAC"/>
</dbReference>
<feature type="domain" description="HTH araC/xylS-type" evidence="5">
    <location>
        <begin position="187"/>
        <end position="285"/>
    </location>
</feature>
<evidence type="ECO:0000259" key="5">
    <source>
        <dbReference type="PROSITE" id="PS01124"/>
    </source>
</evidence>
<keyword evidence="7" id="KW-1185">Reference proteome</keyword>
<dbReference type="Gene3D" id="1.10.10.60">
    <property type="entry name" value="Homeodomain-like"/>
    <property type="match status" value="1"/>
</dbReference>
<gene>
    <name evidence="6" type="ORF">LK03_06010</name>
</gene>
<keyword evidence="3" id="KW-0010">Activator</keyword>
<dbReference type="InterPro" id="IPR018060">
    <property type="entry name" value="HTH_AraC"/>
</dbReference>
<dbReference type="Proteomes" id="UP000029493">
    <property type="component" value="Chromosome"/>
</dbReference>
<accession>A0A089WJR5</accession>
<keyword evidence="1" id="KW-0805">Transcription regulation</keyword>
<dbReference type="AlphaFoldDB" id="A0A089WJR5"/>
<dbReference type="SUPFAM" id="SSF51215">
    <property type="entry name" value="Regulatory protein AraC"/>
    <property type="match status" value="1"/>
</dbReference>
<dbReference type="Gene3D" id="2.60.120.10">
    <property type="entry name" value="Jelly Rolls"/>
    <property type="match status" value="1"/>
</dbReference>
<dbReference type="InterPro" id="IPR014710">
    <property type="entry name" value="RmlC-like_jellyroll"/>
</dbReference>
<dbReference type="STRING" id="157783.LK03_06010"/>
<dbReference type="PANTHER" id="PTHR43280:SF32">
    <property type="entry name" value="TRANSCRIPTIONAL REGULATORY PROTEIN"/>
    <property type="match status" value="1"/>
</dbReference>
<evidence type="ECO:0000256" key="4">
    <source>
        <dbReference type="ARBA" id="ARBA00023163"/>
    </source>
</evidence>
<dbReference type="Pfam" id="PF12833">
    <property type="entry name" value="HTH_18"/>
    <property type="match status" value="1"/>
</dbReference>
<dbReference type="InterPro" id="IPR037923">
    <property type="entry name" value="HTH-like"/>
</dbReference>
<dbReference type="InterPro" id="IPR003313">
    <property type="entry name" value="AraC-bd"/>
</dbReference>
<dbReference type="eggNOG" id="COG2207">
    <property type="taxonomic scope" value="Bacteria"/>
</dbReference>
<dbReference type="PROSITE" id="PS01124">
    <property type="entry name" value="HTH_ARAC_FAMILY_2"/>
    <property type="match status" value="1"/>
</dbReference>
<name>A0A089WJR5_9PSED</name>
<keyword evidence="2" id="KW-0238">DNA-binding</keyword>
<evidence type="ECO:0000313" key="7">
    <source>
        <dbReference type="Proteomes" id="UP000029493"/>
    </source>
</evidence>
<protein>
    <submittedName>
        <fullName evidence="6">AraC family transcriptional regulator</fullName>
    </submittedName>
</protein>
<proteinExistence type="predicted"/>
<dbReference type="CDD" id="cd06999">
    <property type="entry name" value="cupin_HpaA-like_N"/>
    <property type="match status" value="1"/>
</dbReference>
<evidence type="ECO:0000256" key="3">
    <source>
        <dbReference type="ARBA" id="ARBA00023159"/>
    </source>
</evidence>
<evidence type="ECO:0000256" key="2">
    <source>
        <dbReference type="ARBA" id="ARBA00023125"/>
    </source>
</evidence>
<evidence type="ECO:0000313" key="6">
    <source>
        <dbReference type="EMBL" id="AIR88846.1"/>
    </source>
</evidence>
<keyword evidence="4" id="KW-0804">Transcription</keyword>
<dbReference type="Pfam" id="PF02311">
    <property type="entry name" value="AraC_binding"/>
    <property type="match status" value="1"/>
</dbReference>
<dbReference type="KEGG" id="psw:LK03_06010"/>
<evidence type="ECO:0000256" key="1">
    <source>
        <dbReference type="ARBA" id="ARBA00023015"/>
    </source>
</evidence>
<dbReference type="GO" id="GO:0003700">
    <property type="term" value="F:DNA-binding transcription factor activity"/>
    <property type="evidence" value="ECO:0007669"/>
    <property type="project" value="InterPro"/>
</dbReference>
<dbReference type="InterPro" id="IPR047264">
    <property type="entry name" value="Cupin_HpaA-like_N"/>
</dbReference>
<dbReference type="SMART" id="SM00342">
    <property type="entry name" value="HTH_ARAC"/>
    <property type="match status" value="1"/>
</dbReference>
<organism evidence="6 7">
    <name type="scientific">Pseudomonas cremoricolorata</name>
    <dbReference type="NCBI Taxonomy" id="157783"/>
    <lineage>
        <taxon>Bacteria</taxon>
        <taxon>Pseudomonadati</taxon>
        <taxon>Pseudomonadota</taxon>
        <taxon>Gammaproteobacteria</taxon>
        <taxon>Pseudomonadales</taxon>
        <taxon>Pseudomonadaceae</taxon>
        <taxon>Pseudomonas</taxon>
    </lineage>
</organism>
<dbReference type="EMBL" id="CP009455">
    <property type="protein sequence ID" value="AIR88846.1"/>
    <property type="molecule type" value="Genomic_DNA"/>
</dbReference>